<sequence length="69" mass="7713">DPLSAALRPPPNESPAEREKRLLEESEAKRVSDSIDEMLRAEKKKAKPEVKILLLGQSESGKSTTLKRE</sequence>
<feature type="non-terminal residue" evidence="1">
    <location>
        <position position="1"/>
    </location>
</feature>
<reference evidence="1" key="1">
    <citation type="journal article" date="2021" name="New Phytol.">
        <title>Evolutionary innovations through gain and loss of genes in the ectomycorrhizal Boletales.</title>
        <authorList>
            <person name="Wu G."/>
            <person name="Miyauchi S."/>
            <person name="Morin E."/>
            <person name="Kuo A."/>
            <person name="Drula E."/>
            <person name="Varga T."/>
            <person name="Kohler A."/>
            <person name="Feng B."/>
            <person name="Cao Y."/>
            <person name="Lipzen A."/>
            <person name="Daum C."/>
            <person name="Hundley H."/>
            <person name="Pangilinan J."/>
            <person name="Johnson J."/>
            <person name="Barry K."/>
            <person name="LaButti K."/>
            <person name="Ng V."/>
            <person name="Ahrendt S."/>
            <person name="Min B."/>
            <person name="Choi I.G."/>
            <person name="Park H."/>
            <person name="Plett J.M."/>
            <person name="Magnuson J."/>
            <person name="Spatafora J.W."/>
            <person name="Nagy L.G."/>
            <person name="Henrissat B."/>
            <person name="Grigoriev I.V."/>
            <person name="Yang Z.L."/>
            <person name="Xu J."/>
            <person name="Martin F.M."/>
        </authorList>
    </citation>
    <scope>NUCLEOTIDE SEQUENCE</scope>
    <source>
        <strain evidence="1">KUC20120723A-06</strain>
    </source>
</reference>
<feature type="non-terminal residue" evidence="1">
    <location>
        <position position="69"/>
    </location>
</feature>
<organism evidence="1 2">
    <name type="scientific">Leucogyrophana mollusca</name>
    <dbReference type="NCBI Taxonomy" id="85980"/>
    <lineage>
        <taxon>Eukaryota</taxon>
        <taxon>Fungi</taxon>
        <taxon>Dikarya</taxon>
        <taxon>Basidiomycota</taxon>
        <taxon>Agaricomycotina</taxon>
        <taxon>Agaricomycetes</taxon>
        <taxon>Agaricomycetidae</taxon>
        <taxon>Boletales</taxon>
        <taxon>Boletales incertae sedis</taxon>
        <taxon>Leucogyrophana</taxon>
    </lineage>
</organism>
<accession>A0ACB8BD72</accession>
<gene>
    <name evidence="1" type="ORF">BV22DRAFT_986358</name>
</gene>
<keyword evidence="2" id="KW-1185">Reference proteome</keyword>
<dbReference type="Proteomes" id="UP000790709">
    <property type="component" value="Unassembled WGS sequence"/>
</dbReference>
<dbReference type="EMBL" id="MU266472">
    <property type="protein sequence ID" value="KAH7922783.1"/>
    <property type="molecule type" value="Genomic_DNA"/>
</dbReference>
<proteinExistence type="predicted"/>
<evidence type="ECO:0000313" key="1">
    <source>
        <dbReference type="EMBL" id="KAH7922783.1"/>
    </source>
</evidence>
<name>A0ACB8BD72_9AGAM</name>
<protein>
    <submittedName>
        <fullName evidence="1">Uncharacterized protein</fullName>
    </submittedName>
</protein>
<comment type="caution">
    <text evidence="1">The sequence shown here is derived from an EMBL/GenBank/DDBJ whole genome shotgun (WGS) entry which is preliminary data.</text>
</comment>
<evidence type="ECO:0000313" key="2">
    <source>
        <dbReference type="Proteomes" id="UP000790709"/>
    </source>
</evidence>